<accession>A0AAW1WU94</accession>
<sequence>MSVPGSWEKHNVCLLFKDSRFKEFDYASMINYSMFSQEIEPDVESPTSLESEEGGRLIAPQEAFIQTTEAPREATTRKMEMVADDDLKMRMYERARMAVEVCDQELLHKTRKFEELMLERHMKKSQIQELEKIVRLKLAEADMFQLKANEAKQEVLRLRRIALASEEEYVNGYLKQRFWEAEAEKQHLINKIRLEESSRASN</sequence>
<dbReference type="GO" id="GO:0010078">
    <property type="term" value="P:maintenance of root meristem identity"/>
    <property type="evidence" value="ECO:0007669"/>
    <property type="project" value="TreeGrafter"/>
</dbReference>
<dbReference type="PANTHER" id="PTHR21736:SF37">
    <property type="entry name" value="PROTEIN OBERON 2"/>
    <property type="match status" value="1"/>
</dbReference>
<protein>
    <recommendedName>
        <fullName evidence="1">Oberon coiled-coil region domain-containing protein</fullName>
    </recommendedName>
</protein>
<feature type="domain" description="Oberon coiled-coil region" evidence="1">
    <location>
        <begin position="93"/>
        <end position="200"/>
    </location>
</feature>
<dbReference type="EMBL" id="JBEDUW010000005">
    <property type="protein sequence ID" value="KAK9928400.1"/>
    <property type="molecule type" value="Genomic_DNA"/>
</dbReference>
<dbReference type="GO" id="GO:0010492">
    <property type="term" value="P:maintenance of shoot apical meristem identity"/>
    <property type="evidence" value="ECO:0007669"/>
    <property type="project" value="TreeGrafter"/>
</dbReference>
<dbReference type="Proteomes" id="UP001457282">
    <property type="component" value="Unassembled WGS sequence"/>
</dbReference>
<dbReference type="PANTHER" id="PTHR21736">
    <property type="entry name" value="VERNALIZATION-INSENSITIVE PROTEIN 3"/>
    <property type="match status" value="1"/>
</dbReference>
<dbReference type="GO" id="GO:0010468">
    <property type="term" value="P:regulation of gene expression"/>
    <property type="evidence" value="ECO:0007669"/>
    <property type="project" value="TreeGrafter"/>
</dbReference>
<keyword evidence="3" id="KW-1185">Reference proteome</keyword>
<dbReference type="Pfam" id="PF16312">
    <property type="entry name" value="Oberon_cc"/>
    <property type="match status" value="1"/>
</dbReference>
<dbReference type="InterPro" id="IPR032535">
    <property type="entry name" value="Oberon_CC"/>
</dbReference>
<evidence type="ECO:0000313" key="3">
    <source>
        <dbReference type="Proteomes" id="UP001457282"/>
    </source>
</evidence>
<comment type="caution">
    <text evidence="2">The sequence shown here is derived from an EMBL/GenBank/DDBJ whole genome shotgun (WGS) entry which is preliminary data.</text>
</comment>
<name>A0AAW1WU94_RUBAR</name>
<evidence type="ECO:0000259" key="1">
    <source>
        <dbReference type="Pfam" id="PF16312"/>
    </source>
</evidence>
<evidence type="ECO:0000313" key="2">
    <source>
        <dbReference type="EMBL" id="KAK9928400.1"/>
    </source>
</evidence>
<organism evidence="2 3">
    <name type="scientific">Rubus argutus</name>
    <name type="common">Southern blackberry</name>
    <dbReference type="NCBI Taxonomy" id="59490"/>
    <lineage>
        <taxon>Eukaryota</taxon>
        <taxon>Viridiplantae</taxon>
        <taxon>Streptophyta</taxon>
        <taxon>Embryophyta</taxon>
        <taxon>Tracheophyta</taxon>
        <taxon>Spermatophyta</taxon>
        <taxon>Magnoliopsida</taxon>
        <taxon>eudicotyledons</taxon>
        <taxon>Gunneridae</taxon>
        <taxon>Pentapetalae</taxon>
        <taxon>rosids</taxon>
        <taxon>fabids</taxon>
        <taxon>Rosales</taxon>
        <taxon>Rosaceae</taxon>
        <taxon>Rosoideae</taxon>
        <taxon>Rosoideae incertae sedis</taxon>
        <taxon>Rubus</taxon>
    </lineage>
</organism>
<reference evidence="2 3" key="1">
    <citation type="journal article" date="2023" name="G3 (Bethesda)">
        <title>A chromosome-length genome assembly and annotation of blackberry (Rubus argutus, cv. 'Hillquist').</title>
        <authorList>
            <person name="Bruna T."/>
            <person name="Aryal R."/>
            <person name="Dudchenko O."/>
            <person name="Sargent D.J."/>
            <person name="Mead D."/>
            <person name="Buti M."/>
            <person name="Cavallini A."/>
            <person name="Hytonen T."/>
            <person name="Andres J."/>
            <person name="Pham M."/>
            <person name="Weisz D."/>
            <person name="Mascagni F."/>
            <person name="Usai G."/>
            <person name="Natali L."/>
            <person name="Bassil N."/>
            <person name="Fernandez G.E."/>
            <person name="Lomsadze A."/>
            <person name="Armour M."/>
            <person name="Olukolu B."/>
            <person name="Poorten T."/>
            <person name="Britton C."/>
            <person name="Davik J."/>
            <person name="Ashrafi H."/>
            <person name="Aiden E.L."/>
            <person name="Borodovsky M."/>
            <person name="Worthington M."/>
        </authorList>
    </citation>
    <scope>NUCLEOTIDE SEQUENCE [LARGE SCALE GENOMIC DNA]</scope>
    <source>
        <strain evidence="2">PI 553951</strain>
    </source>
</reference>
<gene>
    <name evidence="2" type="ORF">M0R45_025537</name>
</gene>
<dbReference type="InterPro" id="IPR004082">
    <property type="entry name" value="OBERON"/>
</dbReference>
<dbReference type="GO" id="GO:0010071">
    <property type="term" value="P:root meristem specification"/>
    <property type="evidence" value="ECO:0007669"/>
    <property type="project" value="TreeGrafter"/>
</dbReference>
<dbReference type="AlphaFoldDB" id="A0AAW1WU94"/>
<dbReference type="GO" id="GO:0005634">
    <property type="term" value="C:nucleus"/>
    <property type="evidence" value="ECO:0007669"/>
    <property type="project" value="TreeGrafter"/>
</dbReference>
<proteinExistence type="predicted"/>